<keyword evidence="9" id="KW-1185">Reference proteome</keyword>
<evidence type="ECO:0000256" key="4">
    <source>
        <dbReference type="ARBA" id="ARBA00022989"/>
    </source>
</evidence>
<dbReference type="Pfam" id="PF04138">
    <property type="entry name" value="GtrA_DPMS_TM"/>
    <property type="match status" value="1"/>
</dbReference>
<keyword evidence="4 6" id="KW-1133">Transmembrane helix</keyword>
<evidence type="ECO:0000259" key="7">
    <source>
        <dbReference type="Pfam" id="PF04138"/>
    </source>
</evidence>
<dbReference type="InterPro" id="IPR051401">
    <property type="entry name" value="GtrA_CellWall_Glycosyl"/>
</dbReference>
<dbReference type="AlphaFoldDB" id="A0A7W5Z5A6"/>
<protein>
    <submittedName>
        <fullName evidence="8">Putative flippase GtrA</fullName>
    </submittedName>
</protein>
<dbReference type="PANTHER" id="PTHR38459:SF1">
    <property type="entry name" value="PROPHAGE BACTOPRENOL-LINKED GLUCOSE TRANSLOCASE HOMOLOG"/>
    <property type="match status" value="1"/>
</dbReference>
<name>A0A7W5Z5A6_9HYPH</name>
<evidence type="ECO:0000256" key="2">
    <source>
        <dbReference type="ARBA" id="ARBA00009399"/>
    </source>
</evidence>
<dbReference type="GO" id="GO:0005886">
    <property type="term" value="C:plasma membrane"/>
    <property type="evidence" value="ECO:0007669"/>
    <property type="project" value="TreeGrafter"/>
</dbReference>
<gene>
    <name evidence="8" type="ORF">FHS81_002216</name>
</gene>
<keyword evidence="5 6" id="KW-0472">Membrane</keyword>
<feature type="transmembrane region" description="Helical" evidence="6">
    <location>
        <begin position="80"/>
        <end position="97"/>
    </location>
</feature>
<sequence length="135" mass="14725">MSNLHHLTEKVLRHPFLRFCLVGGVATGIHAVVFLLVIHVGGSQLAGNCLGYGVASIWSYYANCLWTFSAALSWRGFVRFQLANSIVLIWSVVAALIGEMLAFPPLATLALTVVVGPVLNYFGHSRLTFRKHTSA</sequence>
<comment type="caution">
    <text evidence="8">The sequence shown here is derived from an EMBL/GenBank/DDBJ whole genome shotgun (WGS) entry which is preliminary data.</text>
</comment>
<comment type="similarity">
    <text evidence="2">Belongs to the GtrA family.</text>
</comment>
<evidence type="ECO:0000256" key="5">
    <source>
        <dbReference type="ARBA" id="ARBA00023136"/>
    </source>
</evidence>
<proteinExistence type="inferred from homology"/>
<evidence type="ECO:0000256" key="1">
    <source>
        <dbReference type="ARBA" id="ARBA00004141"/>
    </source>
</evidence>
<feature type="domain" description="GtrA/DPMS transmembrane" evidence="7">
    <location>
        <begin position="18"/>
        <end position="129"/>
    </location>
</feature>
<accession>A0A7W5Z5A6</accession>
<dbReference type="Proteomes" id="UP000537592">
    <property type="component" value="Unassembled WGS sequence"/>
</dbReference>
<feature type="transmembrane region" description="Helical" evidence="6">
    <location>
        <begin position="103"/>
        <end position="122"/>
    </location>
</feature>
<feature type="transmembrane region" description="Helical" evidence="6">
    <location>
        <begin position="16"/>
        <end position="38"/>
    </location>
</feature>
<organism evidence="8 9">
    <name type="scientific">Pseudochelatococcus contaminans</name>
    <dbReference type="NCBI Taxonomy" id="1538103"/>
    <lineage>
        <taxon>Bacteria</taxon>
        <taxon>Pseudomonadati</taxon>
        <taxon>Pseudomonadota</taxon>
        <taxon>Alphaproteobacteria</taxon>
        <taxon>Hyphomicrobiales</taxon>
        <taxon>Chelatococcaceae</taxon>
        <taxon>Pseudochelatococcus</taxon>
    </lineage>
</organism>
<evidence type="ECO:0000313" key="8">
    <source>
        <dbReference type="EMBL" id="MBB3810120.1"/>
    </source>
</evidence>
<dbReference type="InterPro" id="IPR007267">
    <property type="entry name" value="GtrA_DPMS_TM"/>
</dbReference>
<evidence type="ECO:0000256" key="3">
    <source>
        <dbReference type="ARBA" id="ARBA00022692"/>
    </source>
</evidence>
<feature type="transmembrane region" description="Helical" evidence="6">
    <location>
        <begin position="50"/>
        <end position="68"/>
    </location>
</feature>
<dbReference type="EMBL" id="JACICC010000005">
    <property type="protein sequence ID" value="MBB3810120.1"/>
    <property type="molecule type" value="Genomic_DNA"/>
</dbReference>
<evidence type="ECO:0000313" key="9">
    <source>
        <dbReference type="Proteomes" id="UP000537592"/>
    </source>
</evidence>
<dbReference type="RefSeq" id="WP_183752893.1">
    <property type="nucleotide sequence ID" value="NZ_JACICC010000005.1"/>
</dbReference>
<keyword evidence="3 6" id="KW-0812">Transmembrane</keyword>
<dbReference type="GO" id="GO:0000271">
    <property type="term" value="P:polysaccharide biosynthetic process"/>
    <property type="evidence" value="ECO:0007669"/>
    <property type="project" value="InterPro"/>
</dbReference>
<evidence type="ECO:0000256" key="6">
    <source>
        <dbReference type="SAM" id="Phobius"/>
    </source>
</evidence>
<comment type="subcellular location">
    <subcellularLocation>
        <location evidence="1">Membrane</location>
        <topology evidence="1">Multi-pass membrane protein</topology>
    </subcellularLocation>
</comment>
<dbReference type="PANTHER" id="PTHR38459">
    <property type="entry name" value="PROPHAGE BACTOPRENOL-LINKED GLUCOSE TRANSLOCASE HOMOLOG"/>
    <property type="match status" value="1"/>
</dbReference>
<reference evidence="8 9" key="1">
    <citation type="submission" date="2020-08" db="EMBL/GenBank/DDBJ databases">
        <title>Genomic Encyclopedia of Type Strains, Phase IV (KMG-IV): sequencing the most valuable type-strain genomes for metagenomic binning, comparative biology and taxonomic classification.</title>
        <authorList>
            <person name="Goeker M."/>
        </authorList>
    </citation>
    <scope>NUCLEOTIDE SEQUENCE [LARGE SCALE GENOMIC DNA]</scope>
    <source>
        <strain evidence="8 9">DSM 28760</strain>
    </source>
</reference>